<sequence>MGDAIIMVVILIVLIFAVKGSLKHFKGEGACCGGGSGSVKPKKPKRKTLDGSVIGRRTIRISGMHCQNCVNSVTNALNAIDGVSAKVNLKDNRAEVSYDRAVDESVLKQAVEGAGFEVVSIS</sequence>
<dbReference type="RefSeq" id="WP_204908259.1">
    <property type="nucleotide sequence ID" value="NZ_JACJLV010000008.1"/>
</dbReference>
<dbReference type="FunFam" id="3.30.70.100:FF:000001">
    <property type="entry name" value="ATPase copper transporting beta"/>
    <property type="match status" value="1"/>
</dbReference>
<accession>A0A938WYV5</accession>
<dbReference type="Proteomes" id="UP000713880">
    <property type="component" value="Unassembled WGS sequence"/>
</dbReference>
<dbReference type="GO" id="GO:0046872">
    <property type="term" value="F:metal ion binding"/>
    <property type="evidence" value="ECO:0007669"/>
    <property type="project" value="UniProtKB-KW"/>
</dbReference>
<gene>
    <name evidence="4" type="ORF">H6A13_03645</name>
</gene>
<proteinExistence type="predicted"/>
<reference evidence="4" key="1">
    <citation type="submission" date="2020-08" db="EMBL/GenBank/DDBJ databases">
        <authorList>
            <person name="Cejkova D."/>
            <person name="Kubasova T."/>
            <person name="Jahodarova E."/>
            <person name="Rychlik I."/>
        </authorList>
    </citation>
    <scope>NUCLEOTIDE SEQUENCE</scope>
    <source>
        <strain evidence="4">An420c</strain>
    </source>
</reference>
<evidence type="ECO:0000259" key="3">
    <source>
        <dbReference type="PROSITE" id="PS50846"/>
    </source>
</evidence>
<evidence type="ECO:0000256" key="2">
    <source>
        <dbReference type="ARBA" id="ARBA00022723"/>
    </source>
</evidence>
<dbReference type="SUPFAM" id="SSF55008">
    <property type="entry name" value="HMA, heavy metal-associated domain"/>
    <property type="match status" value="1"/>
</dbReference>
<dbReference type="Gene3D" id="3.30.70.100">
    <property type="match status" value="1"/>
</dbReference>
<evidence type="ECO:0000313" key="5">
    <source>
        <dbReference type="Proteomes" id="UP000713880"/>
    </source>
</evidence>
<reference evidence="4" key="2">
    <citation type="journal article" date="2021" name="Sci. Rep.">
        <title>The distribution of antibiotic resistance genes in chicken gut microbiota commensals.</title>
        <authorList>
            <person name="Juricova H."/>
            <person name="Matiasovicova J."/>
            <person name="Kubasova T."/>
            <person name="Cejkova D."/>
            <person name="Rychlik I."/>
        </authorList>
    </citation>
    <scope>NUCLEOTIDE SEQUENCE</scope>
    <source>
        <strain evidence="4">An420c</strain>
    </source>
</reference>
<comment type="caution">
    <text evidence="4">The sequence shown here is derived from an EMBL/GenBank/DDBJ whole genome shotgun (WGS) entry which is preliminary data.</text>
</comment>
<name>A0A938WYV5_9CLOT</name>
<keyword evidence="2" id="KW-0479">Metal-binding</keyword>
<organism evidence="4 5">
    <name type="scientific">Mordavella massiliensis</name>
    <dbReference type="NCBI Taxonomy" id="1871024"/>
    <lineage>
        <taxon>Bacteria</taxon>
        <taxon>Bacillati</taxon>
        <taxon>Bacillota</taxon>
        <taxon>Clostridia</taxon>
        <taxon>Eubacteriales</taxon>
        <taxon>Clostridiaceae</taxon>
        <taxon>Mordavella</taxon>
    </lineage>
</organism>
<dbReference type="Pfam" id="PF00403">
    <property type="entry name" value="HMA"/>
    <property type="match status" value="1"/>
</dbReference>
<dbReference type="AlphaFoldDB" id="A0A938WYV5"/>
<dbReference type="PANTHER" id="PTHR46594:SF4">
    <property type="entry name" value="P-TYPE CATION-TRANSPORTING ATPASE"/>
    <property type="match status" value="1"/>
</dbReference>
<feature type="domain" description="HMA" evidence="3">
    <location>
        <begin position="55"/>
        <end position="119"/>
    </location>
</feature>
<evidence type="ECO:0000256" key="1">
    <source>
        <dbReference type="ARBA" id="ARBA00015313"/>
    </source>
</evidence>
<protein>
    <recommendedName>
        <fullName evidence="1">Copper chaperone CopZ</fullName>
    </recommendedName>
</protein>
<keyword evidence="5" id="KW-1185">Reference proteome</keyword>
<dbReference type="CDD" id="cd00371">
    <property type="entry name" value="HMA"/>
    <property type="match status" value="1"/>
</dbReference>
<evidence type="ECO:0000313" key="4">
    <source>
        <dbReference type="EMBL" id="MBM6826201.1"/>
    </source>
</evidence>
<dbReference type="InterPro" id="IPR017969">
    <property type="entry name" value="Heavy-metal-associated_CS"/>
</dbReference>
<dbReference type="PROSITE" id="PS50846">
    <property type="entry name" value="HMA_2"/>
    <property type="match status" value="1"/>
</dbReference>
<dbReference type="PANTHER" id="PTHR46594">
    <property type="entry name" value="P-TYPE CATION-TRANSPORTING ATPASE"/>
    <property type="match status" value="1"/>
</dbReference>
<dbReference type="EMBL" id="JACJLV010000008">
    <property type="protein sequence ID" value="MBM6826201.1"/>
    <property type="molecule type" value="Genomic_DNA"/>
</dbReference>
<dbReference type="InterPro" id="IPR006121">
    <property type="entry name" value="HMA_dom"/>
</dbReference>
<dbReference type="PROSITE" id="PS01047">
    <property type="entry name" value="HMA_1"/>
    <property type="match status" value="1"/>
</dbReference>
<dbReference type="InterPro" id="IPR036163">
    <property type="entry name" value="HMA_dom_sf"/>
</dbReference>